<dbReference type="Pfam" id="PF07676">
    <property type="entry name" value="PD40"/>
    <property type="match status" value="5"/>
</dbReference>
<name>A0ABS5JSU6_9BACT</name>
<comment type="caution">
    <text evidence="2">The sequence shown here is derived from an EMBL/GenBank/DDBJ whole genome shotgun (WGS) entry which is preliminary data.</text>
</comment>
<dbReference type="EMBL" id="JAGUCO010000003">
    <property type="protein sequence ID" value="MBS2097917.1"/>
    <property type="molecule type" value="Genomic_DNA"/>
</dbReference>
<protein>
    <submittedName>
        <fullName evidence="2">PD40 domain-containing protein</fullName>
    </submittedName>
</protein>
<dbReference type="InterPro" id="IPR011042">
    <property type="entry name" value="6-blade_b-propeller_TolB-like"/>
</dbReference>
<evidence type="ECO:0000313" key="3">
    <source>
        <dbReference type="Proteomes" id="UP000708576"/>
    </source>
</evidence>
<dbReference type="RefSeq" id="WP_212215022.1">
    <property type="nucleotide sequence ID" value="NZ_JAGUCO010000003.1"/>
</dbReference>
<reference evidence="2 3" key="1">
    <citation type="journal article" date="2015" name="Int. J. Syst. Evol. Microbiol.">
        <title>Carboxylicivirga linearis sp. nov., isolated from a sea cucumber culture pond.</title>
        <authorList>
            <person name="Wang F.Q."/>
            <person name="Zhou Y.X."/>
            <person name="Lin X.Z."/>
            <person name="Chen G.J."/>
            <person name="Du Z.J."/>
        </authorList>
    </citation>
    <scope>NUCLEOTIDE SEQUENCE [LARGE SCALE GENOMIC DNA]</scope>
    <source>
        <strain evidence="2 3">FB218</strain>
    </source>
</reference>
<dbReference type="InterPro" id="IPR011990">
    <property type="entry name" value="TPR-like_helical_dom_sf"/>
</dbReference>
<dbReference type="PANTHER" id="PTHR36842:SF1">
    <property type="entry name" value="PROTEIN TOLB"/>
    <property type="match status" value="1"/>
</dbReference>
<proteinExistence type="inferred from homology"/>
<gene>
    <name evidence="2" type="ORF">KEM10_06460</name>
</gene>
<dbReference type="SUPFAM" id="SSF82171">
    <property type="entry name" value="DPP6 N-terminal domain-like"/>
    <property type="match status" value="1"/>
</dbReference>
<sequence>MQSRNTSKYISILLLFISVNMVVVAQSQLKKRDLNAITDQINLEKFEEASKNIKSLMISHPDEPILNLQMGLCLLNMDYKTDDAIPFLEKAKESYSLEKRRNQRAIEARYYLAQAYHLNHRFDEALAELIALKDNIPPKQKDLLKEIERETAYNQNAILLKSNPVNFRISNLGQAINSEHDEHSPLISADETILIFTSNRQGTGSLKTYDDQYYEDIHQSIWREGKWLPALNIGQKINTSGNDATCSLSADGQTMIVYRNDGISGDLYYSSLSDEGWTEPVKFPKPINTDYNETHGSFSYNGNTLVFASDRPGGFGGKDLYMVKKLPDGTWGKIMNLGPTINTIEDEDSPFLSHDETTLYFASMGHMSMGGYDIFSTKRLNQTEQKWSEPKNIGYPINTPGDDLFYSPTIDGQRVYYASERPGGLGRSDIWLIEYPETHEKAMAVVGGFIFTEDGLPSYESLVTVTKKDTGEEMGEYRPHPQTGKYIMILPTGVEFTMTVRTFGKTTVEKNFSLKGRQDFSTRGNASYLDPIVVEDIKQAQ</sequence>
<comment type="similarity">
    <text evidence="1">Belongs to the TolB family.</text>
</comment>
<dbReference type="Proteomes" id="UP000708576">
    <property type="component" value="Unassembled WGS sequence"/>
</dbReference>
<dbReference type="Gene3D" id="1.25.40.10">
    <property type="entry name" value="Tetratricopeptide repeat domain"/>
    <property type="match status" value="1"/>
</dbReference>
<dbReference type="PANTHER" id="PTHR36842">
    <property type="entry name" value="PROTEIN TOLB HOMOLOG"/>
    <property type="match status" value="1"/>
</dbReference>
<keyword evidence="3" id="KW-1185">Reference proteome</keyword>
<organism evidence="2 3">
    <name type="scientific">Carboxylicivirga linearis</name>
    <dbReference type="NCBI Taxonomy" id="1628157"/>
    <lineage>
        <taxon>Bacteria</taxon>
        <taxon>Pseudomonadati</taxon>
        <taxon>Bacteroidota</taxon>
        <taxon>Bacteroidia</taxon>
        <taxon>Marinilabiliales</taxon>
        <taxon>Marinilabiliaceae</taxon>
        <taxon>Carboxylicivirga</taxon>
    </lineage>
</organism>
<evidence type="ECO:0000313" key="2">
    <source>
        <dbReference type="EMBL" id="MBS2097917.1"/>
    </source>
</evidence>
<evidence type="ECO:0000256" key="1">
    <source>
        <dbReference type="ARBA" id="ARBA00009820"/>
    </source>
</evidence>
<accession>A0ABS5JSU6</accession>
<dbReference type="Gene3D" id="2.120.10.30">
    <property type="entry name" value="TolB, C-terminal domain"/>
    <property type="match status" value="1"/>
</dbReference>
<dbReference type="InterPro" id="IPR011659">
    <property type="entry name" value="WD40"/>
</dbReference>
<dbReference type="SUPFAM" id="SSF48452">
    <property type="entry name" value="TPR-like"/>
    <property type="match status" value="1"/>
</dbReference>